<feature type="compositionally biased region" description="Polar residues" evidence="5">
    <location>
        <begin position="184"/>
        <end position="198"/>
    </location>
</feature>
<dbReference type="InterPro" id="IPR036390">
    <property type="entry name" value="WH_DNA-bd_sf"/>
</dbReference>
<dbReference type="InterPro" id="IPR000232">
    <property type="entry name" value="HSF_DNA-bd"/>
</dbReference>
<keyword evidence="4" id="KW-0539">Nucleus</keyword>
<dbReference type="Pfam" id="PF00447">
    <property type="entry name" value="HSF_DNA-bind"/>
    <property type="match status" value="1"/>
</dbReference>
<feature type="region of interest" description="Disordered" evidence="5">
    <location>
        <begin position="373"/>
        <end position="396"/>
    </location>
</feature>
<keyword evidence="7" id="KW-1185">Reference proteome</keyword>
<dbReference type="Proteomes" id="UP000749559">
    <property type="component" value="Unassembled WGS sequence"/>
</dbReference>
<keyword evidence="3" id="KW-0238">DNA-binding</keyword>
<sequence length="889" mass="101813">TNETSDVSKGTRSLSIKTKQIKVNTKIWNKIMRPRAEKSFPYFLWSLVKSRDISTVQWHTTGKAIVIDRKVFKNESAKHNISDDDKFENFIEKLEEHGFQKIWIKEQDDASSVRFYVYWHPRFLKENKKALRDIKCKATAEPNNGNRLEAESDKLEKEREHPESSSDQNAARQDNTLRRGDHVNVSNSQNNRSGQYVTSGFGPLSRNRAYVQVPSVYMDSSAYRGYTARQCPCQSLLYRPLHCVCKFQLKQPGLQHTNTQTIQQNQRMRQHDMQQPILNIVPKSEPTSQLNGNPIPIQSIQPVQQAGTVLQPSIQLTRPMMQTIPWLIRLNQQMNMQATSTVQIMKNQLLLQPQKNPTNQTLLPVNCQLQRTSSSQMVQPGSHIHTNTKRKGTQKPSQMAVQPMPYIPDIHTNNNVFSQQSRLVRQNQVIQRPLQRGSIKKLPLKSIQSMQKQQRAKPYYTRKSYPRSSTLPRSVLNVMKQMQDMTLETRPRVNETLVKQLNLTTSDEKAAKAELPQIKSGRESNKDSRDSRRKRKAWLVKWKKTTEKMSAIEKGRLAKALALLKRRHFGKTRQLNRTTGLDRRASGVAVDVTSTSVGTVDNVANKETQTIGGDINNGEKKSKLTPLEEQKQKKVVKDGSAACYNEVRININNEDVRPDIASLPTTHVIEIKEEHGIHDVPVVEYAIDESGLVLPTIPITELKDDQGLHVTDTYFEKSKQAQPVIPIIEIKDDQSTDVIDADIEELNMTLPRIPLIEIRDDDNEDTNDINNQCPTTADVGSYPIVNRSNSSNESVFAVHQSISQTHQYLYKTKKQMKAKSKRNCKHMVMDMKSSQKYMLFQSGLNNSNRFKPSVKEYTLSFKCDDRDPIVRDVLNNINRQIPMVNLYKS</sequence>
<dbReference type="Gene3D" id="1.10.10.10">
    <property type="entry name" value="Winged helix-like DNA-binding domain superfamily/Winged helix DNA-binding domain"/>
    <property type="match status" value="1"/>
</dbReference>
<feature type="compositionally biased region" description="Basic and acidic residues" evidence="5">
    <location>
        <begin position="520"/>
        <end position="530"/>
    </location>
</feature>
<evidence type="ECO:0000256" key="1">
    <source>
        <dbReference type="ARBA" id="ARBA00004123"/>
    </source>
</evidence>
<reference evidence="6" key="1">
    <citation type="submission" date="2022-03" db="EMBL/GenBank/DDBJ databases">
        <authorList>
            <person name="Martin C."/>
        </authorList>
    </citation>
    <scope>NUCLEOTIDE SEQUENCE</scope>
</reference>
<evidence type="ECO:0000313" key="7">
    <source>
        <dbReference type="Proteomes" id="UP000749559"/>
    </source>
</evidence>
<accession>A0A8J1UD06</accession>
<dbReference type="EMBL" id="CAIIXF020000001">
    <property type="protein sequence ID" value="CAH1773503.1"/>
    <property type="molecule type" value="Genomic_DNA"/>
</dbReference>
<dbReference type="AlphaFoldDB" id="A0A8J1UD06"/>
<feature type="compositionally biased region" description="Basic and acidic residues" evidence="5">
    <location>
        <begin position="148"/>
        <end position="164"/>
    </location>
</feature>
<dbReference type="GO" id="GO:0003700">
    <property type="term" value="F:DNA-binding transcription factor activity"/>
    <property type="evidence" value="ECO:0007669"/>
    <property type="project" value="InterPro"/>
</dbReference>
<organism evidence="6 7">
    <name type="scientific">Owenia fusiformis</name>
    <name type="common">Polychaete worm</name>
    <dbReference type="NCBI Taxonomy" id="6347"/>
    <lineage>
        <taxon>Eukaryota</taxon>
        <taxon>Metazoa</taxon>
        <taxon>Spiralia</taxon>
        <taxon>Lophotrochozoa</taxon>
        <taxon>Annelida</taxon>
        <taxon>Polychaeta</taxon>
        <taxon>Sedentaria</taxon>
        <taxon>Canalipalpata</taxon>
        <taxon>Sabellida</taxon>
        <taxon>Oweniida</taxon>
        <taxon>Oweniidae</taxon>
        <taxon>Owenia</taxon>
    </lineage>
</organism>
<feature type="region of interest" description="Disordered" evidence="5">
    <location>
        <begin position="141"/>
        <end position="200"/>
    </location>
</feature>
<comment type="caution">
    <text evidence="6">The sequence shown here is derived from an EMBL/GenBank/DDBJ whole genome shotgun (WGS) entry which is preliminary data.</text>
</comment>
<protein>
    <submittedName>
        <fullName evidence="6">Uncharacterized protein</fullName>
    </submittedName>
</protein>
<comment type="subcellular location">
    <subcellularLocation>
        <location evidence="1">Nucleus</location>
    </subcellularLocation>
</comment>
<dbReference type="SUPFAM" id="SSF46785">
    <property type="entry name" value="Winged helix' DNA-binding domain"/>
    <property type="match status" value="1"/>
</dbReference>
<name>A0A8J1UD06_OWEFU</name>
<dbReference type="GO" id="GO:0005634">
    <property type="term" value="C:nucleus"/>
    <property type="evidence" value="ECO:0007669"/>
    <property type="project" value="UniProtKB-SubCell"/>
</dbReference>
<dbReference type="InterPro" id="IPR036388">
    <property type="entry name" value="WH-like_DNA-bd_sf"/>
</dbReference>
<evidence type="ECO:0000256" key="4">
    <source>
        <dbReference type="ARBA" id="ARBA00023242"/>
    </source>
</evidence>
<comment type="similarity">
    <text evidence="2">Belongs to the HSF family.</text>
</comment>
<evidence type="ECO:0000313" key="6">
    <source>
        <dbReference type="EMBL" id="CAH1773503.1"/>
    </source>
</evidence>
<feature type="compositionally biased region" description="Polar residues" evidence="5">
    <location>
        <begin position="165"/>
        <end position="174"/>
    </location>
</feature>
<gene>
    <name evidence="6" type="ORF">OFUS_LOCUS1093</name>
</gene>
<proteinExistence type="inferred from homology"/>
<feature type="region of interest" description="Disordered" evidence="5">
    <location>
        <begin position="508"/>
        <end position="536"/>
    </location>
</feature>
<feature type="non-terminal residue" evidence="6">
    <location>
        <position position="889"/>
    </location>
</feature>
<dbReference type="GO" id="GO:0043565">
    <property type="term" value="F:sequence-specific DNA binding"/>
    <property type="evidence" value="ECO:0007669"/>
    <property type="project" value="InterPro"/>
</dbReference>
<evidence type="ECO:0000256" key="5">
    <source>
        <dbReference type="SAM" id="MobiDB-lite"/>
    </source>
</evidence>
<evidence type="ECO:0000256" key="3">
    <source>
        <dbReference type="ARBA" id="ARBA00023125"/>
    </source>
</evidence>
<evidence type="ECO:0000256" key="2">
    <source>
        <dbReference type="ARBA" id="ARBA00006403"/>
    </source>
</evidence>